<feature type="transmembrane region" description="Helical" evidence="6">
    <location>
        <begin position="61"/>
        <end position="87"/>
    </location>
</feature>
<dbReference type="GO" id="GO:0016020">
    <property type="term" value="C:membrane"/>
    <property type="evidence" value="ECO:0007669"/>
    <property type="project" value="UniProtKB-SubCell"/>
</dbReference>
<dbReference type="AlphaFoldDB" id="A0A6A5KFV6"/>
<evidence type="ECO:0000256" key="5">
    <source>
        <dbReference type="SAM" id="MobiDB-lite"/>
    </source>
</evidence>
<dbReference type="Gene3D" id="1.20.1540.10">
    <property type="entry name" value="Rhomboid-like"/>
    <property type="match status" value="1"/>
</dbReference>
<dbReference type="GO" id="GO:0006890">
    <property type="term" value="P:retrograde vesicle-mediated transport, Golgi to endoplasmic reticulum"/>
    <property type="evidence" value="ECO:0007669"/>
    <property type="project" value="InterPro"/>
</dbReference>
<feature type="region of interest" description="Disordered" evidence="5">
    <location>
        <begin position="287"/>
        <end position="313"/>
    </location>
</feature>
<evidence type="ECO:0000256" key="6">
    <source>
        <dbReference type="SAM" id="Phobius"/>
    </source>
</evidence>
<protein>
    <submittedName>
        <fullName evidence="7">Cytochrome c oxidase subunit I</fullName>
    </submittedName>
</protein>
<keyword evidence="4 6" id="KW-0472">Membrane</keyword>
<name>A0A6A5KFV6_9PLEO</name>
<feature type="transmembrane region" description="Helical" evidence="6">
    <location>
        <begin position="172"/>
        <end position="191"/>
    </location>
</feature>
<evidence type="ECO:0000313" key="8">
    <source>
        <dbReference type="Proteomes" id="UP000800040"/>
    </source>
</evidence>
<proteinExistence type="predicted"/>
<feature type="region of interest" description="Disordered" evidence="5">
    <location>
        <begin position="328"/>
        <end position="370"/>
    </location>
</feature>
<keyword evidence="8" id="KW-1185">Reference proteome</keyword>
<evidence type="ECO:0000256" key="2">
    <source>
        <dbReference type="ARBA" id="ARBA00022692"/>
    </source>
</evidence>
<evidence type="ECO:0000256" key="4">
    <source>
        <dbReference type="ARBA" id="ARBA00023136"/>
    </source>
</evidence>
<feature type="transmembrane region" description="Helical" evidence="6">
    <location>
        <begin position="107"/>
        <end position="127"/>
    </location>
</feature>
<dbReference type="PANTHER" id="PTHR13377">
    <property type="entry name" value="PLACENTAL PROTEIN 6"/>
    <property type="match status" value="1"/>
</dbReference>
<keyword evidence="2 6" id="KW-0812">Transmembrane</keyword>
<reference evidence="7" key="1">
    <citation type="submission" date="2020-01" db="EMBL/GenBank/DDBJ databases">
        <authorList>
            <consortium name="DOE Joint Genome Institute"/>
            <person name="Haridas S."/>
            <person name="Albert R."/>
            <person name="Binder M."/>
            <person name="Bloem J."/>
            <person name="Labutti K."/>
            <person name="Salamov A."/>
            <person name="Andreopoulos B."/>
            <person name="Baker S.E."/>
            <person name="Barry K."/>
            <person name="Bills G."/>
            <person name="Bluhm B.H."/>
            <person name="Cannon C."/>
            <person name="Castanera R."/>
            <person name="Culley D.E."/>
            <person name="Daum C."/>
            <person name="Ezra D."/>
            <person name="Gonzalez J.B."/>
            <person name="Henrissat B."/>
            <person name="Kuo A."/>
            <person name="Liang C."/>
            <person name="Lipzen A."/>
            <person name="Lutzoni F."/>
            <person name="Magnuson J."/>
            <person name="Mondo S."/>
            <person name="Nolan M."/>
            <person name="Ohm R."/>
            <person name="Pangilinan J."/>
            <person name="Park H.-J."/>
            <person name="Ramirez L."/>
            <person name="Alfaro M."/>
            <person name="Sun H."/>
            <person name="Tritt A."/>
            <person name="Yoshinaga Y."/>
            <person name="Zwiers L.-H."/>
            <person name="Turgeon B.G."/>
            <person name="Goodwin S.B."/>
            <person name="Spatafora J.W."/>
            <person name="Crous P.W."/>
            <person name="Grigoriev I.V."/>
        </authorList>
    </citation>
    <scope>NUCLEOTIDE SEQUENCE</scope>
    <source>
        <strain evidence="7">P77</strain>
    </source>
</reference>
<gene>
    <name evidence="7" type="ORF">BDW02DRAFT_497982</name>
</gene>
<feature type="compositionally biased region" description="Basic and acidic residues" evidence="5">
    <location>
        <begin position="358"/>
        <end position="370"/>
    </location>
</feature>
<dbReference type="InterPro" id="IPR035952">
    <property type="entry name" value="Rhomboid-like_sf"/>
</dbReference>
<dbReference type="SMART" id="SM01160">
    <property type="entry name" value="DUF1751"/>
    <property type="match status" value="1"/>
</dbReference>
<dbReference type="InterPro" id="IPR013861">
    <property type="entry name" value="TMEM115/Pdh1/Rbl19"/>
</dbReference>
<dbReference type="PANTHER" id="PTHR13377:SF3">
    <property type="entry name" value="TRANSMEMBRANE PROTEIN 115"/>
    <property type="match status" value="1"/>
</dbReference>
<evidence type="ECO:0000256" key="3">
    <source>
        <dbReference type="ARBA" id="ARBA00022989"/>
    </source>
</evidence>
<keyword evidence="3 6" id="KW-1133">Transmembrane helix</keyword>
<dbReference type="EMBL" id="ML975300">
    <property type="protein sequence ID" value="KAF1834526.1"/>
    <property type="molecule type" value="Genomic_DNA"/>
</dbReference>
<dbReference type="Pfam" id="PF08551">
    <property type="entry name" value="DUF1751"/>
    <property type="match status" value="1"/>
</dbReference>
<dbReference type="SUPFAM" id="SSF144091">
    <property type="entry name" value="Rhomboid-like"/>
    <property type="match status" value="1"/>
</dbReference>
<evidence type="ECO:0000256" key="1">
    <source>
        <dbReference type="ARBA" id="ARBA00004141"/>
    </source>
</evidence>
<sequence length="370" mass="40002">MVRINLPPLTRGFLAALVFFTLLNFALRPHADWVEKVEKPILGVGNGVPWLTVVPGRSVPWYPWVFALATVVEQNVLGLVITGLALFYGGRYLERAWGSHEFTKFMLFVAMIPNILAFLLYLAGYLLMGKPSMLNTTISGGIAIQAGFLVSFKQLVPEHTVAIAKGLIRMRVKHFPAIFLLANTVSGLVLGTETAMFLAYFGFMTAWVYLRFYRVSPSLSSTATGDGSVIRGDASDTFAFAHFFPEPIQTPVGALADGIYDTLVSLRVCIPFSDQDIDAGNEQASARAEGGLPSIMNPNSKGGKGGATRAEAERRRALALEALNQRLNAAAARTPNPAAPVMPSVSGPTETLGETSYEPERLDAPERPAP</sequence>
<comment type="subcellular location">
    <subcellularLocation>
        <location evidence="1">Membrane</location>
        <topology evidence="1">Multi-pass membrane protein</topology>
    </subcellularLocation>
</comment>
<dbReference type="OrthoDB" id="73612at2759"/>
<accession>A0A6A5KFV6</accession>
<dbReference type="Proteomes" id="UP000800040">
    <property type="component" value="Unassembled WGS sequence"/>
</dbReference>
<evidence type="ECO:0000313" key="7">
    <source>
        <dbReference type="EMBL" id="KAF1834526.1"/>
    </source>
</evidence>
<dbReference type="GO" id="GO:0005794">
    <property type="term" value="C:Golgi apparatus"/>
    <property type="evidence" value="ECO:0007669"/>
    <property type="project" value="TreeGrafter"/>
</dbReference>
<dbReference type="FunFam" id="1.20.1540.10:FF:000004">
    <property type="entry name" value="Transmembrane protein 115"/>
    <property type="match status" value="1"/>
</dbReference>
<organism evidence="7 8">
    <name type="scientific">Decorospora gaudefroyi</name>
    <dbReference type="NCBI Taxonomy" id="184978"/>
    <lineage>
        <taxon>Eukaryota</taxon>
        <taxon>Fungi</taxon>
        <taxon>Dikarya</taxon>
        <taxon>Ascomycota</taxon>
        <taxon>Pezizomycotina</taxon>
        <taxon>Dothideomycetes</taxon>
        <taxon>Pleosporomycetidae</taxon>
        <taxon>Pleosporales</taxon>
        <taxon>Pleosporineae</taxon>
        <taxon>Pleosporaceae</taxon>
        <taxon>Decorospora</taxon>
    </lineage>
</organism>